<dbReference type="VEuPathDB" id="FungiDB:FUN_018010"/>
<dbReference type="GO" id="GO:0005216">
    <property type="term" value="F:monoatomic ion channel activity"/>
    <property type="evidence" value="ECO:0007669"/>
    <property type="project" value="InterPro"/>
</dbReference>
<name>A0A2N0PQM7_9GLOM</name>
<feature type="transmembrane region" description="Helical" evidence="7">
    <location>
        <begin position="1672"/>
        <end position="1697"/>
    </location>
</feature>
<dbReference type="InterPro" id="IPR024862">
    <property type="entry name" value="TRPV"/>
</dbReference>
<dbReference type="Gene3D" id="2.130.10.10">
    <property type="entry name" value="YVTN repeat-like/Quinoprotein amine dehydrogenase"/>
    <property type="match status" value="1"/>
</dbReference>
<dbReference type="VEuPathDB" id="FungiDB:RhiirA1_490956"/>
<keyword evidence="2 7" id="KW-0812">Transmembrane</keyword>
<feature type="transmembrane region" description="Helical" evidence="7">
    <location>
        <begin position="1464"/>
        <end position="1486"/>
    </location>
</feature>
<evidence type="ECO:0000256" key="7">
    <source>
        <dbReference type="SAM" id="Phobius"/>
    </source>
</evidence>
<dbReference type="GO" id="GO:0005886">
    <property type="term" value="C:plasma membrane"/>
    <property type="evidence" value="ECO:0007669"/>
    <property type="project" value="TreeGrafter"/>
</dbReference>
<feature type="region of interest" description="Disordered" evidence="6">
    <location>
        <begin position="1"/>
        <end position="40"/>
    </location>
</feature>
<comment type="subcellular location">
    <subcellularLocation>
        <location evidence="1">Membrane</location>
        <topology evidence="1">Multi-pass membrane protein</topology>
    </subcellularLocation>
</comment>
<dbReference type="EMBL" id="LLXJ01000485">
    <property type="protein sequence ID" value="PKC09132.1"/>
    <property type="molecule type" value="Genomic_DNA"/>
</dbReference>
<dbReference type="VEuPathDB" id="FungiDB:RhiirFUN_019427"/>
<organism evidence="9 10">
    <name type="scientific">Rhizophagus irregularis</name>
    <dbReference type="NCBI Taxonomy" id="588596"/>
    <lineage>
        <taxon>Eukaryota</taxon>
        <taxon>Fungi</taxon>
        <taxon>Fungi incertae sedis</taxon>
        <taxon>Mucoromycota</taxon>
        <taxon>Glomeromycotina</taxon>
        <taxon>Glomeromycetes</taxon>
        <taxon>Glomerales</taxon>
        <taxon>Glomeraceae</taxon>
        <taxon>Rhizophagus</taxon>
    </lineage>
</organism>
<dbReference type="PANTHER" id="PTHR10582:SF2">
    <property type="entry name" value="INACTIVE"/>
    <property type="match status" value="1"/>
</dbReference>
<evidence type="ECO:0000256" key="6">
    <source>
        <dbReference type="SAM" id="MobiDB-lite"/>
    </source>
</evidence>
<keyword evidence="3" id="KW-0677">Repeat</keyword>
<protein>
    <recommendedName>
        <fullName evidence="8">Ion transport domain-containing protein</fullName>
    </recommendedName>
</protein>
<evidence type="ECO:0000313" key="9">
    <source>
        <dbReference type="EMBL" id="PKC09132.1"/>
    </source>
</evidence>
<proteinExistence type="predicted"/>
<accession>A0A2N0PQM7</accession>
<feature type="domain" description="Ion transport" evidence="8">
    <location>
        <begin position="1547"/>
        <end position="1703"/>
    </location>
</feature>
<evidence type="ECO:0000256" key="2">
    <source>
        <dbReference type="ARBA" id="ARBA00022692"/>
    </source>
</evidence>
<dbReference type="GO" id="GO:0098703">
    <property type="term" value="P:calcium ion import across plasma membrane"/>
    <property type="evidence" value="ECO:0007669"/>
    <property type="project" value="TreeGrafter"/>
</dbReference>
<feature type="transmembrane region" description="Helical" evidence="7">
    <location>
        <begin position="1567"/>
        <end position="1589"/>
    </location>
</feature>
<comment type="caution">
    <text evidence="9">The sequence shown here is derived from an EMBL/GenBank/DDBJ whole genome shotgun (WGS) entry which is preliminary data.</text>
</comment>
<evidence type="ECO:0000256" key="5">
    <source>
        <dbReference type="ARBA" id="ARBA00023136"/>
    </source>
</evidence>
<dbReference type="PANTHER" id="PTHR10582">
    <property type="entry name" value="TRANSIENT RECEPTOR POTENTIAL ION CHANNEL PROTEIN"/>
    <property type="match status" value="1"/>
</dbReference>
<keyword evidence="4 7" id="KW-1133">Transmembrane helix</keyword>
<evidence type="ECO:0000256" key="3">
    <source>
        <dbReference type="ARBA" id="ARBA00022737"/>
    </source>
</evidence>
<evidence type="ECO:0000256" key="1">
    <source>
        <dbReference type="ARBA" id="ARBA00004141"/>
    </source>
</evidence>
<dbReference type="InterPro" id="IPR005821">
    <property type="entry name" value="Ion_trans_dom"/>
</dbReference>
<feature type="transmembrane region" description="Helical" evidence="7">
    <location>
        <begin position="1535"/>
        <end position="1561"/>
    </location>
</feature>
<dbReference type="VEuPathDB" id="FungiDB:RhiirA1_438290"/>
<keyword evidence="5 7" id="KW-0472">Membrane</keyword>
<dbReference type="Proteomes" id="UP000232722">
    <property type="component" value="Unassembled WGS sequence"/>
</dbReference>
<sequence length="1788" mass="209973">MPEIAIDIDPDNDLDVKYTTPDGNDSSVKGSPKPHVGNPISMVEVSPKGKYLVYYMEKDQTIVVRDVNNKSDTGKSYKPNEYEKISYMCVSDKKILAYISDRKIRIIDMNKEKPQNIKLNHEDMVSCKSCSFNSDGKLILFCTTSYSTDTIINVVCVHSIRTEKTRCQKIYMIPKEADVISISKYNKIWLRFNDNIYVWEIFTGHTTIVLKNINEAKEIKILDDEENEYTLLKLNNEITVYSNKLGCPITSITLSEENEENEEEHKLSNFIIQYPSLNCSLFSLLDKNGCLKNLIKLQSLAPYFFKRIESKVYILSYEDNEIKYENVTLLNFNNHDNNNNSFGKYQIEKNSIIWKIKMEVLEKQAEESEKKIIEDNINYLVNKFKKLMKSKNSKIEEDLSQSVIDKFNKHATTKEMKEFEKELSKYTNDFPNGDIDDINVSVRINKLVNKAINRPIKKKIRVDLEEFFTKKIEAKYRNQDETKNQDQDETKNPGEIINELKNLDDPVEIINKFSSLIHITTFEDLEEDNIDNIYKQLKDEAIKKINTKNFVELINGKVNLGDELNKLIRNFYEFKNLVKDIIKQIKIVESMENDIKDIILQAKDPERENKLNDVIKKIENIKIDKFMENFIKKIENLQIKGLENFQFVDFSKEDKDIITNESVKKFIDDDDIEEIKNNDNSFKIKFKVLENFKKKDIKDIENINNSTTFVKKIIKIGLLNDFINKKSGKNMDEALSKDLSKVDEKNEELVELVNDFIEDIVTIRKEGLEKNVIENIKQEDQSKDSKQLLEIFISKIKLAILEESSKNFVRAIINSKIKKLKDELIRVIRPNNPNNSNQDSNINEKPEKSENIYSEALTNLGGFINSIRPNNSDNSNQEFNNNEKPYIEALRKFLEIIDKININKIIMFENINSKKEEQEINQFETIVMEYFNKEMNDDDTINQMTHFIDKIKELEMKDLNKWKSAVKSEVKNLVKLIGIAKELDQHEKPDIIIIEGVAKIDEELEQDFVKQIITKIEDIEDIEDHLVKLKPNFINRVTKVKKLGKDPNNLEIRIDENLVTTKDLIRLFCSDSDLNRITTSIYSDDSDSKIYLNILAYDELLNSNEIVILTNIGIFIFHLNLKLNKSLSLNEKLISLKHFYYIYQPEQSIKSLCHVHYFHTTNYLDRNIIGYYGYGWRSYKVKYKDITKYYGPTSLMLTHGWASYVKDNGEDFLKYGAALLMFAIELNDLELIDGIYKKCLKLFSQNLEKNKAFLSIITTSMPLLNDFYPEYVEKYSSDTNLIIDSLNYKIEYLGNSHLHPFSDIEIVDLSPSIYWLDYAYNLDKLQHKHNIFYKALLIIQLLIYFLTFPISFPIFYILNYFHVINQIHTDGSSFFYYLSYYFISEKIKEIKLRFQIFPGKPKPTITFLVPYIKFVNYPQNYNWFMEFFIRPNPNPFVKTINRAIYETWGGEAMINFKWEKYGRYYYAIIWIIFAALLGCFTAATTLSEDYISEKDRKILYISSIFLGIIHLIIELRQFIYDPIAWISDPWNYFDLGAYLLPTCTSIYSVFESFGLYFVIIISVAKQIASFLIILFFILVSFAHAFLILLKPRNIYSLSEPPPADNNDINNPWHLTNTFNSNDGTPVLFQQPNANTNMFTDYRTSLFSMYLYLTGNPNALPNWEFKNNAPIDILMVSFSLLIAVYLMNLLIGLLNIAIQRDNNRVSYLLQSATILSEIELFYLLPNQRRWKTWFPDVIYYHANIDKTRREIKEINKDGEWKYDTEFPEIRKMRENLLKKLNIRDRHQQK</sequence>
<reference evidence="9 10" key="2">
    <citation type="submission" date="2017-09" db="EMBL/GenBank/DDBJ databases">
        <title>Extensive intraspecific genome diversity in a model arbuscular mycorrhizal fungus.</title>
        <authorList>
            <person name="Chen E.C."/>
            <person name="Morin E."/>
            <person name="Beaudet D."/>
            <person name="Noel J."/>
            <person name="Ndikumana S."/>
            <person name="Charron P."/>
            <person name="St-Onge C."/>
            <person name="Giorgi J."/>
            <person name="Grigoriev I.V."/>
            <person name="Roux C."/>
            <person name="Martin F.M."/>
            <person name="Corradi N."/>
        </authorList>
    </citation>
    <scope>NUCLEOTIDE SEQUENCE [LARGE SCALE GENOMIC DNA]</scope>
    <source>
        <strain evidence="9 10">A5</strain>
    </source>
</reference>
<dbReference type="Pfam" id="PF00520">
    <property type="entry name" value="Ion_trans"/>
    <property type="match status" value="1"/>
</dbReference>
<feature type="compositionally biased region" description="Acidic residues" evidence="6">
    <location>
        <begin position="1"/>
        <end position="13"/>
    </location>
</feature>
<dbReference type="SUPFAM" id="SSF82171">
    <property type="entry name" value="DPP6 N-terminal domain-like"/>
    <property type="match status" value="1"/>
</dbReference>
<feature type="transmembrane region" description="Helical" evidence="7">
    <location>
        <begin position="1331"/>
        <end position="1357"/>
    </location>
</feature>
<evidence type="ECO:0000259" key="8">
    <source>
        <dbReference type="Pfam" id="PF00520"/>
    </source>
</evidence>
<reference evidence="9 10" key="1">
    <citation type="submission" date="2016-04" db="EMBL/GenBank/DDBJ databases">
        <title>Genome analyses suggest a sexual origin of heterokaryosis in a supposedly ancient asexual fungus.</title>
        <authorList>
            <person name="Ropars J."/>
            <person name="Sedzielewska K."/>
            <person name="Noel J."/>
            <person name="Charron P."/>
            <person name="Farinelli L."/>
            <person name="Marton T."/>
            <person name="Kruger M."/>
            <person name="Pelin A."/>
            <person name="Brachmann A."/>
            <person name="Corradi N."/>
        </authorList>
    </citation>
    <scope>NUCLEOTIDE SEQUENCE [LARGE SCALE GENOMIC DNA]</scope>
    <source>
        <strain evidence="9 10">A5</strain>
    </source>
</reference>
<evidence type="ECO:0000313" key="10">
    <source>
        <dbReference type="Proteomes" id="UP000232722"/>
    </source>
</evidence>
<evidence type="ECO:0000256" key="4">
    <source>
        <dbReference type="ARBA" id="ARBA00022989"/>
    </source>
</evidence>
<dbReference type="InterPro" id="IPR015943">
    <property type="entry name" value="WD40/YVTN_repeat-like_dom_sf"/>
</dbReference>
<gene>
    <name evidence="9" type="ORF">RhiirA5_416062</name>
</gene>